<evidence type="ECO:0000259" key="5">
    <source>
        <dbReference type="Pfam" id="PF00296"/>
    </source>
</evidence>
<evidence type="ECO:0000313" key="6">
    <source>
        <dbReference type="EMBL" id="MBM7812030.1"/>
    </source>
</evidence>
<reference evidence="7" key="2">
    <citation type="submission" date="2021-04" db="EMBL/GenBank/DDBJ databases">
        <title>Saccharothrix algeriensis WGS.</title>
        <authorList>
            <person name="Stuskova K."/>
            <person name="Hakalova E."/>
            <person name="Tebbal A.B."/>
            <person name="Eichmeier A."/>
        </authorList>
    </citation>
    <scope>NUCLEOTIDE SEQUENCE</scope>
    <source>
        <strain evidence="7">NRRL B-24137</strain>
    </source>
</reference>
<dbReference type="SUPFAM" id="SSF51679">
    <property type="entry name" value="Bacterial luciferase-like"/>
    <property type="match status" value="1"/>
</dbReference>
<keyword evidence="2" id="KW-0288">FMN</keyword>
<feature type="domain" description="Luciferase-like" evidence="5">
    <location>
        <begin position="21"/>
        <end position="195"/>
    </location>
</feature>
<dbReference type="PANTHER" id="PTHR42847">
    <property type="entry name" value="ALKANESULFONATE MONOOXYGENASE"/>
    <property type="match status" value="1"/>
</dbReference>
<dbReference type="Proteomes" id="UP000671828">
    <property type="component" value="Chromosome"/>
</dbReference>
<dbReference type="RefSeq" id="WP_204842851.1">
    <property type="nucleotide sequence ID" value="NZ_JAFBCL010000001.1"/>
</dbReference>
<protein>
    <submittedName>
        <fullName evidence="6">Alkanesulfonate monooxygenase SsuD/methylene tetrahydromethanopterin reductase-like flavin-dependent oxidoreductase (Luciferase family)</fullName>
    </submittedName>
    <submittedName>
        <fullName evidence="7">LLM class flavin-dependent oxidoreductase</fullName>
    </submittedName>
</protein>
<dbReference type="AlphaFoldDB" id="A0A8T8I6Z2"/>
<dbReference type="GO" id="GO:0046306">
    <property type="term" value="P:alkanesulfonate catabolic process"/>
    <property type="evidence" value="ECO:0007669"/>
    <property type="project" value="TreeGrafter"/>
</dbReference>
<dbReference type="InterPro" id="IPR011251">
    <property type="entry name" value="Luciferase-like_dom"/>
</dbReference>
<name>A0A8T8I6Z2_9PSEU</name>
<organism evidence="7 8">
    <name type="scientific">Saccharothrix algeriensis</name>
    <dbReference type="NCBI Taxonomy" id="173560"/>
    <lineage>
        <taxon>Bacteria</taxon>
        <taxon>Bacillati</taxon>
        <taxon>Actinomycetota</taxon>
        <taxon>Actinomycetes</taxon>
        <taxon>Pseudonocardiales</taxon>
        <taxon>Pseudonocardiaceae</taxon>
        <taxon>Saccharothrix</taxon>
    </lineage>
</organism>
<keyword evidence="1" id="KW-0285">Flavoprotein</keyword>
<evidence type="ECO:0000313" key="8">
    <source>
        <dbReference type="Proteomes" id="UP000671828"/>
    </source>
</evidence>
<keyword evidence="4" id="KW-0503">Monooxygenase</keyword>
<dbReference type="Proteomes" id="UP001195724">
    <property type="component" value="Unassembled WGS sequence"/>
</dbReference>
<reference evidence="6 9" key="1">
    <citation type="submission" date="2021-01" db="EMBL/GenBank/DDBJ databases">
        <title>Sequencing the genomes of 1000 actinobacteria strains.</title>
        <authorList>
            <person name="Klenk H.-P."/>
        </authorList>
    </citation>
    <scope>NUCLEOTIDE SEQUENCE [LARGE SCALE GENOMIC DNA]</scope>
    <source>
        <strain evidence="6 9">DSM 44581</strain>
    </source>
</reference>
<keyword evidence="3" id="KW-0560">Oxidoreductase</keyword>
<keyword evidence="9" id="KW-1185">Reference proteome</keyword>
<dbReference type="GO" id="GO:0008726">
    <property type="term" value="F:alkanesulfonate monooxygenase activity"/>
    <property type="evidence" value="ECO:0007669"/>
    <property type="project" value="TreeGrafter"/>
</dbReference>
<evidence type="ECO:0000256" key="3">
    <source>
        <dbReference type="ARBA" id="ARBA00023002"/>
    </source>
</evidence>
<accession>A0A8T8I6Z2</accession>
<evidence type="ECO:0000313" key="9">
    <source>
        <dbReference type="Proteomes" id="UP001195724"/>
    </source>
</evidence>
<evidence type="ECO:0000313" key="7">
    <source>
        <dbReference type="EMBL" id="QTR05714.1"/>
    </source>
</evidence>
<dbReference type="EMBL" id="JAFBCL010000001">
    <property type="protein sequence ID" value="MBM7812030.1"/>
    <property type="molecule type" value="Genomic_DNA"/>
</dbReference>
<gene>
    <name evidence="7" type="ORF">J7S33_14925</name>
    <name evidence="6" type="ORF">JOE68_002895</name>
</gene>
<dbReference type="EMBL" id="CP072788">
    <property type="protein sequence ID" value="QTR05714.1"/>
    <property type="molecule type" value="Genomic_DNA"/>
</dbReference>
<proteinExistence type="predicted"/>
<dbReference type="Pfam" id="PF00296">
    <property type="entry name" value="Bac_luciferase"/>
    <property type="match status" value="1"/>
</dbReference>
<dbReference type="InterPro" id="IPR050172">
    <property type="entry name" value="SsuD_RutA_monooxygenase"/>
</dbReference>
<dbReference type="Gene3D" id="3.20.20.30">
    <property type="entry name" value="Luciferase-like domain"/>
    <property type="match status" value="1"/>
</dbReference>
<dbReference type="InterPro" id="IPR036661">
    <property type="entry name" value="Luciferase-like_sf"/>
</dbReference>
<evidence type="ECO:0000256" key="1">
    <source>
        <dbReference type="ARBA" id="ARBA00022630"/>
    </source>
</evidence>
<evidence type="ECO:0000256" key="4">
    <source>
        <dbReference type="ARBA" id="ARBA00023033"/>
    </source>
</evidence>
<sequence>MRVGIVILPEDRWWAAEPKWRAAEEYGFAHAWALDRPGPPASPEGPWFAAVPTLAAAALVTGRIRLGTFLTTPDLRHPVPFARELLTLDDLSDGRLTATLGPGAGPAGPGGEPLGPADRAARFGEFADLLDRLLAQDRTTARGRFYAADDARSAPGCVQRPRLPFVVAADDPATMAVAARRGAGWLTEGPAAADDDAWWRGVARLVERFDEVLPAGGRAGFGRYLSADAGPVYSLTSVERFRDVVGRAAELGFSDVVVHWPGDDGRYAGREQVLEQVAADVLPGLVTP</sequence>
<dbReference type="PANTHER" id="PTHR42847:SF4">
    <property type="entry name" value="ALKANESULFONATE MONOOXYGENASE-RELATED"/>
    <property type="match status" value="1"/>
</dbReference>
<evidence type="ECO:0000256" key="2">
    <source>
        <dbReference type="ARBA" id="ARBA00022643"/>
    </source>
</evidence>